<evidence type="ECO:0000256" key="8">
    <source>
        <dbReference type="ARBA" id="ARBA00023316"/>
    </source>
</evidence>
<organism evidence="11 12">
    <name type="scientific">Igneacidithiobacillus copahuensis</name>
    <dbReference type="NCBI Taxonomy" id="2724909"/>
    <lineage>
        <taxon>Bacteria</taxon>
        <taxon>Pseudomonadati</taxon>
        <taxon>Pseudomonadota</taxon>
        <taxon>Acidithiobacillia</taxon>
        <taxon>Acidithiobacillales</taxon>
        <taxon>Acidithiobacillaceae</taxon>
        <taxon>Igneacidithiobacillus</taxon>
    </lineage>
</organism>
<dbReference type="PIRSF" id="PIRSF026671">
    <property type="entry name" value="AA_dipeptidase"/>
    <property type="match status" value="1"/>
</dbReference>
<evidence type="ECO:0000256" key="4">
    <source>
        <dbReference type="ARBA" id="ARBA00022801"/>
    </source>
</evidence>
<dbReference type="EC" id="3.4.13.22" evidence="9 10"/>
<evidence type="ECO:0000313" key="11">
    <source>
        <dbReference type="EMBL" id="MBU2786730.1"/>
    </source>
</evidence>
<evidence type="ECO:0000256" key="9">
    <source>
        <dbReference type="HAMAP-Rule" id="MF_01924"/>
    </source>
</evidence>
<evidence type="ECO:0000256" key="7">
    <source>
        <dbReference type="ARBA" id="ARBA00023049"/>
    </source>
</evidence>
<feature type="active site" description="Proton donor/acceptor" evidence="9">
    <location>
        <position position="229"/>
    </location>
</feature>
<feature type="site" description="Transition state stabilizer" evidence="9">
    <location>
        <position position="90"/>
    </location>
</feature>
<dbReference type="GO" id="GO:0008237">
    <property type="term" value="F:metallopeptidase activity"/>
    <property type="evidence" value="ECO:0007669"/>
    <property type="project" value="UniProtKB-KW"/>
</dbReference>
<dbReference type="InterPro" id="IPR000755">
    <property type="entry name" value="A_A_dipeptidase"/>
</dbReference>
<dbReference type="SUPFAM" id="SSF55166">
    <property type="entry name" value="Hedgehog/DD-peptidase"/>
    <property type="match status" value="1"/>
</dbReference>
<dbReference type="InterPro" id="IPR009045">
    <property type="entry name" value="Zn_M74/Hedgehog-like"/>
</dbReference>
<protein>
    <recommendedName>
        <fullName evidence="9 10">D-alanyl-D-alanine dipeptidase</fullName>
        <shortName evidence="9 10">D-Ala-D-Ala dipeptidase</shortName>
        <ecNumber evidence="9 10">3.4.13.22</ecNumber>
    </recommendedName>
</protein>
<comment type="cofactor">
    <cofactor evidence="9">
        <name>Zn(2+)</name>
        <dbReference type="ChEBI" id="CHEBI:29105"/>
    </cofactor>
    <text evidence="9">Binds 1 zinc ion per subunit.</text>
</comment>
<evidence type="ECO:0000256" key="1">
    <source>
        <dbReference type="ARBA" id="ARBA00001362"/>
    </source>
</evidence>
<evidence type="ECO:0000313" key="12">
    <source>
        <dbReference type="Proteomes" id="UP001197378"/>
    </source>
</evidence>
<keyword evidence="5 9" id="KW-0862">Zinc</keyword>
<proteinExistence type="inferred from homology"/>
<dbReference type="GO" id="GO:0160237">
    <property type="term" value="F:D-Ala-D-Ala dipeptidase activity"/>
    <property type="evidence" value="ECO:0007669"/>
    <property type="project" value="UniProtKB-EC"/>
</dbReference>
<dbReference type="HAMAP" id="MF_01924">
    <property type="entry name" value="A_A_dipeptidase"/>
    <property type="match status" value="1"/>
</dbReference>
<keyword evidence="7 9" id="KW-0482">Metalloprotease</keyword>
<reference evidence="11" key="1">
    <citation type="journal article" date="2021" name="ISME J.">
        <title>Genomic evolution of the class Acidithiobacillia: deep-branching Proteobacteria living in extreme acidic conditions.</title>
        <authorList>
            <person name="Moya-Beltran A."/>
            <person name="Beard S."/>
            <person name="Rojas-Villalobos C."/>
            <person name="Issotta F."/>
            <person name="Gallardo Y."/>
            <person name="Ulloa R."/>
            <person name="Giaveno A."/>
            <person name="Degli Esposti M."/>
            <person name="Johnson D.B."/>
            <person name="Quatrini R."/>
        </authorList>
    </citation>
    <scope>NUCLEOTIDE SEQUENCE</scope>
    <source>
        <strain evidence="11">VAN18-1</strain>
    </source>
</reference>
<sequence>MTEALAGLSSEEFHKEYSRIPITECGEALIEIPVRFPRLLPHPYVAAGAPYADSSPWFLRSGVVAALKEAQSVLEERNPGWSIAIFDAWRPLAVQAFMVWRQFIDEASTLDVGTRELAGACNDPMELRSRHPELYADLAARVYRFWGIANPDPSHPPPHSTGAALDCTLLDEQGAPVPMGGPVDDFSDRASPDYFANAQMTSAEAQFHHHRKILQRALCQRGFVQHPGEWWHFSLGDQFWAWRTRAAYARYGRVDSPRKNAPQ</sequence>
<dbReference type="GO" id="GO:0008270">
    <property type="term" value="F:zinc ion binding"/>
    <property type="evidence" value="ECO:0007669"/>
    <property type="project" value="UniProtKB-UniRule"/>
</dbReference>
<keyword evidence="8 10" id="KW-0961">Cell wall biogenesis/degradation</keyword>
<dbReference type="PANTHER" id="PTHR43126">
    <property type="entry name" value="D-ALANYL-D-ALANINE DIPEPTIDASE"/>
    <property type="match status" value="1"/>
</dbReference>
<comment type="function">
    <text evidence="9 10">Catalyzes hydrolysis of the D-alanyl-D-alanine dipeptide.</text>
</comment>
<keyword evidence="4 9" id="KW-0378">Hydrolase</keyword>
<feature type="binding site" evidence="9">
    <location>
        <position position="232"/>
    </location>
    <ligand>
        <name>Zn(2+)</name>
        <dbReference type="ChEBI" id="CHEBI:29105"/>
        <note>catalytic</note>
    </ligand>
</feature>
<feature type="binding site" evidence="9">
    <location>
        <position position="159"/>
    </location>
    <ligand>
        <name>Zn(2+)</name>
        <dbReference type="ChEBI" id="CHEBI:29105"/>
        <note>catalytic</note>
    </ligand>
</feature>
<evidence type="ECO:0000256" key="3">
    <source>
        <dbReference type="ARBA" id="ARBA00022723"/>
    </source>
</evidence>
<dbReference type="RefSeq" id="WP_215872382.1">
    <property type="nucleotide sequence ID" value="NZ_JAAXYO010000013.1"/>
</dbReference>
<dbReference type="Gene3D" id="3.30.1380.10">
    <property type="match status" value="1"/>
</dbReference>
<dbReference type="Pfam" id="PF01427">
    <property type="entry name" value="Peptidase_M15"/>
    <property type="match status" value="1"/>
</dbReference>
<comment type="caution">
    <text evidence="11">The sequence shown here is derived from an EMBL/GenBank/DDBJ whole genome shotgun (WGS) entry which is preliminary data.</text>
</comment>
<dbReference type="GO" id="GO:0071555">
    <property type="term" value="P:cell wall organization"/>
    <property type="evidence" value="ECO:0007669"/>
    <property type="project" value="UniProtKB-KW"/>
</dbReference>
<keyword evidence="2 9" id="KW-0645">Protease</keyword>
<accession>A0AAE2YMB4</accession>
<comment type="similarity">
    <text evidence="9 10">Belongs to the peptidase M15D family.</text>
</comment>
<dbReference type="GO" id="GO:0006508">
    <property type="term" value="P:proteolysis"/>
    <property type="evidence" value="ECO:0007669"/>
    <property type="project" value="UniProtKB-KW"/>
</dbReference>
<evidence type="ECO:0000256" key="2">
    <source>
        <dbReference type="ARBA" id="ARBA00022670"/>
    </source>
</evidence>
<dbReference type="AlphaFoldDB" id="A0AAE2YMB4"/>
<dbReference type="EMBL" id="JAAXYO010000013">
    <property type="protein sequence ID" value="MBU2786730.1"/>
    <property type="molecule type" value="Genomic_DNA"/>
</dbReference>
<comment type="catalytic activity">
    <reaction evidence="1 9 10">
        <text>D-alanyl-D-alanine + H2O = 2 D-alanine</text>
        <dbReference type="Rhea" id="RHEA:20661"/>
        <dbReference type="ChEBI" id="CHEBI:15377"/>
        <dbReference type="ChEBI" id="CHEBI:57416"/>
        <dbReference type="ChEBI" id="CHEBI:57822"/>
        <dbReference type="EC" id="3.4.13.22"/>
    </reaction>
</comment>
<feature type="binding site" evidence="9">
    <location>
        <position position="166"/>
    </location>
    <ligand>
        <name>Zn(2+)</name>
        <dbReference type="ChEBI" id="CHEBI:29105"/>
        <note>catalytic</note>
    </ligand>
</feature>
<evidence type="ECO:0000256" key="5">
    <source>
        <dbReference type="ARBA" id="ARBA00022833"/>
    </source>
</evidence>
<dbReference type="PANTHER" id="PTHR43126:SF2">
    <property type="entry name" value="D-ALANYL-D-ALANINE DIPEPTIDASE"/>
    <property type="match status" value="1"/>
</dbReference>
<keyword evidence="6 9" id="KW-0224">Dipeptidase</keyword>
<evidence type="ECO:0000256" key="6">
    <source>
        <dbReference type="ARBA" id="ARBA00022997"/>
    </source>
</evidence>
<evidence type="ECO:0000256" key="10">
    <source>
        <dbReference type="PIRNR" id="PIRNR026671"/>
    </source>
</evidence>
<keyword evidence="12" id="KW-1185">Reference proteome</keyword>
<gene>
    <name evidence="9" type="primary">ddpX</name>
    <name evidence="11" type="ORF">HFQ13_00610</name>
</gene>
<dbReference type="Proteomes" id="UP001197378">
    <property type="component" value="Unassembled WGS sequence"/>
</dbReference>
<keyword evidence="3 9" id="KW-0479">Metal-binding</keyword>
<name>A0AAE2YMB4_9PROT</name>